<comment type="caution">
    <text evidence="6">The sequence shown here is derived from an EMBL/GenBank/DDBJ whole genome shotgun (WGS) entry which is preliminary data.</text>
</comment>
<accession>A0AAX6FWQ0</accession>
<gene>
    <name evidence="6" type="ORF">M6B38_395560</name>
</gene>
<evidence type="ECO:0000259" key="2">
    <source>
        <dbReference type="Pfam" id="PF24765"/>
    </source>
</evidence>
<dbReference type="Pfam" id="PF24789">
    <property type="entry name" value="SAC9_GBDL_2nd"/>
    <property type="match status" value="1"/>
</dbReference>
<dbReference type="Proteomes" id="UP001140949">
    <property type="component" value="Unassembled WGS sequence"/>
</dbReference>
<dbReference type="EMBL" id="JANAVB010025198">
    <property type="protein sequence ID" value="KAJ6820822.1"/>
    <property type="molecule type" value="Genomic_DNA"/>
</dbReference>
<evidence type="ECO:0000313" key="7">
    <source>
        <dbReference type="Proteomes" id="UP001140949"/>
    </source>
</evidence>
<dbReference type="AlphaFoldDB" id="A0AAX6FWQ0"/>
<feature type="compositionally biased region" description="Polar residues" evidence="1">
    <location>
        <begin position="97"/>
        <end position="109"/>
    </location>
</feature>
<dbReference type="PANTHER" id="PTHR46817">
    <property type="entry name" value="PHOSPHOINOSITIDE PHOSPHATASE SAC9-RELATED"/>
    <property type="match status" value="1"/>
</dbReference>
<feature type="domain" description="SAC9 first GBDL" evidence="4">
    <location>
        <begin position="1"/>
        <end position="66"/>
    </location>
</feature>
<feature type="domain" description="SAC9 second GBDL" evidence="3">
    <location>
        <begin position="477"/>
        <end position="673"/>
    </location>
</feature>
<evidence type="ECO:0000259" key="4">
    <source>
        <dbReference type="Pfam" id="PF24790"/>
    </source>
</evidence>
<dbReference type="Pfam" id="PF24765">
    <property type="entry name" value="SAC9_C"/>
    <property type="match status" value="1"/>
</dbReference>
<dbReference type="InterPro" id="IPR057553">
    <property type="entry name" value="SAC9_GBDL_2nd"/>
</dbReference>
<dbReference type="InterPro" id="IPR057557">
    <property type="entry name" value="SAC9_C8D"/>
</dbReference>
<proteinExistence type="predicted"/>
<evidence type="ECO:0000259" key="5">
    <source>
        <dbReference type="Pfam" id="PF24791"/>
    </source>
</evidence>
<sequence length="878" mass="96596">MAITGNSARLHAQENSYLPLLYNFEELEGEINFLTRIVALTFYPSVPGRTPLTLGEIEVLGVSLPWMDIFAKNTNGAKFITYSRETHKCSTSIHCASDINNSTNPSPRDSNASRSHDAFSSSSRVVQSAQPSAVSHGIDLLTGDLLFSDSSSQPERSSVAEGTVPSNERIVDCFDTKQFAGASNLPDQECGGNNIDDSIGQCYIDLFKSFSTSNRGSQLDFLQAMKLEIERLRLNLSAAERDKALLSVSIDPASIDPNRLLDDLYMVRVCNYAGNLALLGQTAFEDRIIASSGLDIQDNDVIDFWNISNFGETCSGTKCEVQSEVQIPVKVSSNISSTGSLPLLLECSQCGRKTCKVCCAGKGASLLLSSNYKDMKIYNGGSNQSGSNHGGLEKTYSGQLDLQDGVICKSCCSEVILHALYVDYARVLSSLRRQTRADSAAYRAVDQVVGHNFDRISNSSQDQKIVKNLLKKLLNGEESLAEFPYAGLLHLVETASSSQPLLSLLAPLGIGEKHSYWRAPSSSSTVEFSILLEGLSDVSGVAMLVSSCGYSTSDCPMVQIWASNKINREERSCMGRWDIQSLISSSPHLCGQEKASGDDDVPRHVKFHFRNPVRCRIIWITITLPQTCSLLEEQYNLLSLDDSSFPKSNNASFGSTVKHEPFIHAKRILVFGYSVKSDISHGASLQNTEIIKMRSYLDRSPQLGRFRVPIEGERLTDNDLVLEQYPSPNITGLAGLRLDAFSVIKPRITHSPSSLDVDIWQSSLTHLEDRHISPALLYIQVSAVQEPRNYVTVGEYRLPEVRAGTSLYFDFPRPIQARRLIFRLLGDVAAFADDIVEQDDSNFRANPLASGLSLSNRIKLYYYADPYELGKLASLSAV</sequence>
<dbReference type="InterPro" id="IPR057555">
    <property type="entry name" value="SAC9_GBDL_1st"/>
</dbReference>
<feature type="domain" description="SAC9 C8D" evidence="5">
    <location>
        <begin position="310"/>
        <end position="419"/>
    </location>
</feature>
<dbReference type="Pfam" id="PF24791">
    <property type="entry name" value="SAC9_C8D"/>
    <property type="match status" value="1"/>
</dbReference>
<evidence type="ECO:0000259" key="3">
    <source>
        <dbReference type="Pfam" id="PF24789"/>
    </source>
</evidence>
<feature type="compositionally biased region" description="Low complexity" evidence="1">
    <location>
        <begin position="110"/>
        <end position="121"/>
    </location>
</feature>
<keyword evidence="7" id="KW-1185">Reference proteome</keyword>
<feature type="domain" description="SAC9 C-terminal" evidence="2">
    <location>
        <begin position="702"/>
        <end position="878"/>
    </location>
</feature>
<reference evidence="6" key="2">
    <citation type="submission" date="2023-04" db="EMBL/GenBank/DDBJ databases">
        <authorList>
            <person name="Bruccoleri R.E."/>
            <person name="Oakeley E.J."/>
            <person name="Faust A.-M."/>
            <person name="Dessus-Babus S."/>
            <person name="Altorfer M."/>
            <person name="Burckhardt D."/>
            <person name="Oertli M."/>
            <person name="Naumann U."/>
            <person name="Petersen F."/>
            <person name="Wong J."/>
        </authorList>
    </citation>
    <scope>NUCLEOTIDE SEQUENCE</scope>
    <source>
        <strain evidence="6">GSM-AAB239-AS_SAM_17_03QT</strain>
        <tissue evidence="6">Leaf</tissue>
    </source>
</reference>
<dbReference type="Pfam" id="PF24790">
    <property type="entry name" value="SAC9_GBDL_1st"/>
    <property type="match status" value="1"/>
</dbReference>
<dbReference type="PANTHER" id="PTHR46817:SF1">
    <property type="entry name" value="SAC DOMAIN-CONTAINING PROTEIN"/>
    <property type="match status" value="1"/>
</dbReference>
<dbReference type="InterPro" id="IPR057554">
    <property type="entry name" value="SAC9_C"/>
</dbReference>
<organism evidence="6 7">
    <name type="scientific">Iris pallida</name>
    <name type="common">Sweet iris</name>
    <dbReference type="NCBI Taxonomy" id="29817"/>
    <lineage>
        <taxon>Eukaryota</taxon>
        <taxon>Viridiplantae</taxon>
        <taxon>Streptophyta</taxon>
        <taxon>Embryophyta</taxon>
        <taxon>Tracheophyta</taxon>
        <taxon>Spermatophyta</taxon>
        <taxon>Magnoliopsida</taxon>
        <taxon>Liliopsida</taxon>
        <taxon>Asparagales</taxon>
        <taxon>Iridaceae</taxon>
        <taxon>Iridoideae</taxon>
        <taxon>Irideae</taxon>
        <taxon>Iris</taxon>
    </lineage>
</organism>
<evidence type="ECO:0000256" key="1">
    <source>
        <dbReference type="SAM" id="MobiDB-lite"/>
    </source>
</evidence>
<protein>
    <submittedName>
        <fullName evidence="6">Phosphoinositide phosphatase SAC9</fullName>
    </submittedName>
</protein>
<feature type="region of interest" description="Disordered" evidence="1">
    <location>
        <begin position="97"/>
        <end position="121"/>
    </location>
</feature>
<name>A0AAX6FWQ0_IRIPA</name>
<evidence type="ECO:0000313" key="6">
    <source>
        <dbReference type="EMBL" id="KAJ6820822.1"/>
    </source>
</evidence>
<reference evidence="6" key="1">
    <citation type="journal article" date="2023" name="GigaByte">
        <title>Genome assembly of the bearded iris, Iris pallida Lam.</title>
        <authorList>
            <person name="Bruccoleri R.E."/>
            <person name="Oakeley E.J."/>
            <person name="Faust A.M.E."/>
            <person name="Altorfer M."/>
            <person name="Dessus-Babus S."/>
            <person name="Burckhardt D."/>
            <person name="Oertli M."/>
            <person name="Naumann U."/>
            <person name="Petersen F."/>
            <person name="Wong J."/>
        </authorList>
    </citation>
    <scope>NUCLEOTIDE SEQUENCE</scope>
    <source>
        <strain evidence="6">GSM-AAB239-AS_SAM_17_03QT</strain>
    </source>
</reference>